<feature type="coiled-coil region" evidence="1">
    <location>
        <begin position="25"/>
        <end position="52"/>
    </location>
</feature>
<dbReference type="Proteomes" id="UP000007875">
    <property type="component" value="Unassembled WGS sequence"/>
</dbReference>
<proteinExistence type="predicted"/>
<name>H2ZI12_CIOSA</name>
<organism evidence="2 3">
    <name type="scientific">Ciona savignyi</name>
    <name type="common">Pacific transparent sea squirt</name>
    <dbReference type="NCBI Taxonomy" id="51511"/>
    <lineage>
        <taxon>Eukaryota</taxon>
        <taxon>Metazoa</taxon>
        <taxon>Chordata</taxon>
        <taxon>Tunicata</taxon>
        <taxon>Ascidiacea</taxon>
        <taxon>Phlebobranchia</taxon>
        <taxon>Cionidae</taxon>
        <taxon>Ciona</taxon>
    </lineage>
</organism>
<reference evidence="2" key="3">
    <citation type="submission" date="2025-09" db="UniProtKB">
        <authorList>
            <consortium name="Ensembl"/>
        </authorList>
    </citation>
    <scope>IDENTIFICATION</scope>
</reference>
<dbReference type="HOGENOM" id="CLU_1975460_0_0_1"/>
<evidence type="ECO:0000313" key="3">
    <source>
        <dbReference type="Proteomes" id="UP000007875"/>
    </source>
</evidence>
<sequence>MSVSFNTNLKELWNSHDGVKSDLREDEVADSLEGAQDRMERFRRQRYRLIENFIASQQEAKNLLHHLRCASVEDTRRDMTPSIQHMETVIRQLQNEQSKFEDYCTEHEGRLDLALQFRAYEREASEV</sequence>
<reference evidence="3" key="1">
    <citation type="submission" date="2003-08" db="EMBL/GenBank/DDBJ databases">
        <authorList>
            <person name="Birren B."/>
            <person name="Nusbaum C."/>
            <person name="Abebe A."/>
            <person name="Abouelleil A."/>
            <person name="Adekoya E."/>
            <person name="Ait-zahra M."/>
            <person name="Allen N."/>
            <person name="Allen T."/>
            <person name="An P."/>
            <person name="Anderson M."/>
            <person name="Anderson S."/>
            <person name="Arachchi H."/>
            <person name="Armbruster J."/>
            <person name="Bachantsang P."/>
            <person name="Baldwin J."/>
            <person name="Barry A."/>
            <person name="Bayul T."/>
            <person name="Blitshsteyn B."/>
            <person name="Bloom T."/>
            <person name="Blye J."/>
            <person name="Boguslavskiy L."/>
            <person name="Borowsky M."/>
            <person name="Boukhgalter B."/>
            <person name="Brunache A."/>
            <person name="Butler J."/>
            <person name="Calixte N."/>
            <person name="Calvo S."/>
            <person name="Camarata J."/>
            <person name="Campo K."/>
            <person name="Chang J."/>
            <person name="Cheshatsang Y."/>
            <person name="Citroen M."/>
            <person name="Collymore A."/>
            <person name="Considine T."/>
            <person name="Cook A."/>
            <person name="Cooke P."/>
            <person name="Corum B."/>
            <person name="Cuomo C."/>
            <person name="David R."/>
            <person name="Dawoe T."/>
            <person name="Degray S."/>
            <person name="Dodge S."/>
            <person name="Dooley K."/>
            <person name="Dorje P."/>
            <person name="Dorjee K."/>
            <person name="Dorris L."/>
            <person name="Duffey N."/>
            <person name="Dupes A."/>
            <person name="Elkins T."/>
            <person name="Engels R."/>
            <person name="Erickson J."/>
            <person name="Farina A."/>
            <person name="Faro S."/>
            <person name="Ferreira P."/>
            <person name="Fischer H."/>
            <person name="Fitzgerald M."/>
            <person name="Foley K."/>
            <person name="Gage D."/>
            <person name="Galagan J."/>
            <person name="Gearin G."/>
            <person name="Gnerre S."/>
            <person name="Gnirke A."/>
            <person name="Goyette A."/>
            <person name="Graham J."/>
            <person name="Grandbois E."/>
            <person name="Gyaltsen K."/>
            <person name="Hafez N."/>
            <person name="Hagopian D."/>
            <person name="Hagos B."/>
            <person name="Hall J."/>
            <person name="Hatcher B."/>
            <person name="Heller A."/>
            <person name="Higgins H."/>
            <person name="Honan T."/>
            <person name="Horn A."/>
            <person name="Houde N."/>
            <person name="Hughes L."/>
            <person name="Hulme W."/>
            <person name="Husby E."/>
            <person name="Iliev I."/>
            <person name="Jaffe D."/>
            <person name="Jones C."/>
            <person name="Kamal M."/>
            <person name="Kamat A."/>
            <person name="Kamvysselis M."/>
            <person name="Karlsson E."/>
            <person name="Kells C."/>
            <person name="Kieu A."/>
            <person name="Kisner P."/>
            <person name="Kodira C."/>
            <person name="Kulbokas E."/>
            <person name="Labutti K."/>
            <person name="Lama D."/>
            <person name="Landers T."/>
            <person name="Leger J."/>
            <person name="Levine S."/>
            <person name="Lewis D."/>
            <person name="Lewis T."/>
            <person name="Lindblad-toh K."/>
            <person name="Liu X."/>
            <person name="Lokyitsang T."/>
            <person name="Lokyitsang Y."/>
            <person name="Lucien O."/>
            <person name="Lui A."/>
            <person name="Ma L.J."/>
            <person name="Mabbitt R."/>
            <person name="Macdonald J."/>
            <person name="Maclean C."/>
            <person name="Major J."/>
            <person name="Manning J."/>
            <person name="Marabella R."/>
            <person name="Maru K."/>
            <person name="Matthews C."/>
            <person name="Mauceli E."/>
            <person name="Mccarthy M."/>
            <person name="Mcdonough S."/>
            <person name="Mcghee T."/>
            <person name="Meldrim J."/>
            <person name="Meneus L."/>
            <person name="Mesirov J."/>
            <person name="Mihalev A."/>
            <person name="Mihova T."/>
            <person name="Mikkelsen T."/>
            <person name="Mlenga V."/>
            <person name="Moru K."/>
            <person name="Mozes J."/>
            <person name="Mulrain L."/>
            <person name="Munson G."/>
            <person name="Naylor J."/>
            <person name="Newes C."/>
            <person name="Nguyen C."/>
            <person name="Nguyen N."/>
            <person name="Nguyen T."/>
            <person name="Nicol R."/>
            <person name="Nielsen C."/>
            <person name="Nizzari M."/>
            <person name="Norbu C."/>
            <person name="Norbu N."/>
            <person name="O'donnell P."/>
            <person name="Okoawo O."/>
            <person name="O'leary S."/>
            <person name="Omotosho B."/>
            <person name="O'neill K."/>
            <person name="Osman S."/>
            <person name="Parker S."/>
            <person name="Perrin D."/>
            <person name="Phunkhang P."/>
            <person name="Piqani B."/>
            <person name="Purcell S."/>
            <person name="Rachupka T."/>
            <person name="Ramasamy U."/>
            <person name="Rameau R."/>
            <person name="Ray V."/>
            <person name="Raymond C."/>
            <person name="Retta R."/>
            <person name="Richardson S."/>
            <person name="Rise C."/>
            <person name="Rodriguez J."/>
            <person name="Rogers J."/>
            <person name="Rogov P."/>
            <person name="Rutman M."/>
            <person name="Schupbach R."/>
            <person name="Seaman C."/>
            <person name="Settipalli S."/>
            <person name="Sharpe T."/>
            <person name="Sheridan J."/>
            <person name="Sherpa N."/>
            <person name="Shi J."/>
            <person name="Smirnov S."/>
            <person name="Smith C."/>
            <person name="Sougnez C."/>
            <person name="Spencer B."/>
            <person name="Stalker J."/>
            <person name="Stange-thomann N."/>
            <person name="Stavropoulos S."/>
            <person name="Stetson K."/>
            <person name="Stone C."/>
            <person name="Stone S."/>
            <person name="Stubbs M."/>
            <person name="Talamas J."/>
            <person name="Tchuinga P."/>
            <person name="Tenzing P."/>
            <person name="Tesfaye S."/>
            <person name="Theodore J."/>
            <person name="Thoulutsang Y."/>
            <person name="Topham K."/>
            <person name="Towey S."/>
            <person name="Tsamla T."/>
            <person name="Tsomo N."/>
            <person name="Vallee D."/>
            <person name="Vassiliev H."/>
            <person name="Venkataraman V."/>
            <person name="Vinson J."/>
            <person name="Vo A."/>
            <person name="Wade C."/>
            <person name="Wang S."/>
            <person name="Wangchuk T."/>
            <person name="Wangdi T."/>
            <person name="Whittaker C."/>
            <person name="Wilkinson J."/>
            <person name="Wu Y."/>
            <person name="Wyman D."/>
            <person name="Yadav S."/>
            <person name="Yang S."/>
            <person name="Yang X."/>
            <person name="Yeager S."/>
            <person name="Yee E."/>
            <person name="Young G."/>
            <person name="Zainoun J."/>
            <person name="Zembeck L."/>
            <person name="Zimmer A."/>
            <person name="Zody M."/>
            <person name="Lander E."/>
        </authorList>
    </citation>
    <scope>NUCLEOTIDE SEQUENCE [LARGE SCALE GENOMIC DNA]</scope>
</reference>
<accession>H2ZI12</accession>
<dbReference type="InParanoid" id="H2ZI12"/>
<dbReference type="STRING" id="51511.ENSCSAVP00000017228"/>
<evidence type="ECO:0000313" key="2">
    <source>
        <dbReference type="Ensembl" id="ENSCSAVP00000017228.1"/>
    </source>
</evidence>
<dbReference type="Ensembl" id="ENSCSAVT00000017416.1">
    <property type="protein sequence ID" value="ENSCSAVP00000017228.1"/>
    <property type="gene ID" value="ENSCSAVG00000010132.1"/>
</dbReference>
<dbReference type="eggNOG" id="KOG4240">
    <property type="taxonomic scope" value="Eukaryota"/>
</dbReference>
<evidence type="ECO:0000256" key="1">
    <source>
        <dbReference type="SAM" id="Coils"/>
    </source>
</evidence>
<evidence type="ECO:0008006" key="4">
    <source>
        <dbReference type="Google" id="ProtNLM"/>
    </source>
</evidence>
<reference evidence="2" key="2">
    <citation type="submission" date="2025-08" db="UniProtKB">
        <authorList>
            <consortium name="Ensembl"/>
        </authorList>
    </citation>
    <scope>IDENTIFICATION</scope>
</reference>
<dbReference type="AlphaFoldDB" id="H2ZI12"/>
<keyword evidence="3" id="KW-1185">Reference proteome</keyword>
<keyword evidence="1" id="KW-0175">Coiled coil</keyword>
<protein>
    <recommendedName>
        <fullName evidence="4">AH domain-containing protein</fullName>
    </recommendedName>
</protein>